<evidence type="ECO:0000313" key="13">
    <source>
        <dbReference type="Proteomes" id="UP000811609"/>
    </source>
</evidence>
<accession>A0A8T1NI00</accession>
<keyword evidence="1 9" id="KW-0479">Metal-binding</keyword>
<evidence type="ECO:0000256" key="6">
    <source>
        <dbReference type="ARBA" id="ARBA00023163"/>
    </source>
</evidence>
<organism evidence="12 13">
    <name type="scientific">Carya illinoinensis</name>
    <name type="common">Pecan</name>
    <dbReference type="NCBI Taxonomy" id="32201"/>
    <lineage>
        <taxon>Eukaryota</taxon>
        <taxon>Viridiplantae</taxon>
        <taxon>Streptophyta</taxon>
        <taxon>Embryophyta</taxon>
        <taxon>Tracheophyta</taxon>
        <taxon>Spermatophyta</taxon>
        <taxon>Magnoliopsida</taxon>
        <taxon>eudicotyledons</taxon>
        <taxon>Gunneridae</taxon>
        <taxon>Pentapetalae</taxon>
        <taxon>rosids</taxon>
        <taxon>fabids</taxon>
        <taxon>Fagales</taxon>
        <taxon>Juglandaceae</taxon>
        <taxon>Carya</taxon>
    </lineage>
</organism>
<dbReference type="GO" id="GO:0003677">
    <property type="term" value="F:DNA binding"/>
    <property type="evidence" value="ECO:0007669"/>
    <property type="project" value="UniProtKB-UniRule"/>
</dbReference>
<comment type="subcellular location">
    <subcellularLocation>
        <location evidence="8 9">Nucleus</location>
    </subcellularLocation>
</comment>
<name>A0A8T1NI00_CARIL</name>
<dbReference type="PANTHER" id="PTHR31992">
    <property type="entry name" value="DOF ZINC FINGER PROTEIN DOF1.4-RELATED"/>
    <property type="match status" value="1"/>
</dbReference>
<feature type="compositionally biased region" description="Basic residues" evidence="10">
    <location>
        <begin position="126"/>
        <end position="135"/>
    </location>
</feature>
<sequence>MVFSSVPLYLDPHNWQQQPNHQQGIDTTQNPQLLPPVALPSPAGHHAGGDAVSIRPGSMADQARLAKIPQPDQTAPKCPRCESTNTKFCYFNNYSRSQPRHFCKTCRRYWTRGGALRNVPVGGGCRRNKKNKSNRSTKSPAAAEKQTGPNSSSAIPSSACAPDQIIGHVSQQSPHQLPFLTSLQNLTRYGMGNIGLNFSGIQAQNDLGYQIGSSSGASNTILSSTGGVDQWRLQQFPFMGGFESQTGLYSIQSEGVESPSPLAGDTELRTMTSSSRVSQLPTVMKMEERHGQNLSAGLNWGGNAWTDLSGLHSSSTSHLL</sequence>
<dbReference type="InterPro" id="IPR003851">
    <property type="entry name" value="Znf_Dof"/>
</dbReference>
<feature type="domain" description="Dof-type" evidence="11">
    <location>
        <begin position="76"/>
        <end position="130"/>
    </location>
</feature>
<gene>
    <name evidence="12" type="ORF">CIPAW_13G095800</name>
</gene>
<evidence type="ECO:0000256" key="7">
    <source>
        <dbReference type="ARBA" id="ARBA00023242"/>
    </source>
</evidence>
<keyword evidence="4 9" id="KW-0805">Transcription regulation</keyword>
<dbReference type="PANTHER" id="PTHR31992:SF267">
    <property type="entry name" value="DOF ZINC FINGER PROTEIN"/>
    <property type="match status" value="1"/>
</dbReference>
<dbReference type="GO" id="GO:0003700">
    <property type="term" value="F:DNA-binding transcription factor activity"/>
    <property type="evidence" value="ECO:0007669"/>
    <property type="project" value="UniProtKB-UniRule"/>
</dbReference>
<comment type="caution">
    <text evidence="12">The sequence shown here is derived from an EMBL/GenBank/DDBJ whole genome shotgun (WGS) entry which is preliminary data.</text>
</comment>
<evidence type="ECO:0000256" key="8">
    <source>
        <dbReference type="PROSITE-ProRule" id="PRU00071"/>
    </source>
</evidence>
<keyword evidence="3 9" id="KW-0862">Zinc</keyword>
<dbReference type="GO" id="GO:0005634">
    <property type="term" value="C:nucleus"/>
    <property type="evidence" value="ECO:0007669"/>
    <property type="project" value="UniProtKB-SubCell"/>
</dbReference>
<evidence type="ECO:0000256" key="10">
    <source>
        <dbReference type="SAM" id="MobiDB-lite"/>
    </source>
</evidence>
<evidence type="ECO:0000313" key="12">
    <source>
        <dbReference type="EMBL" id="KAG6631496.1"/>
    </source>
</evidence>
<keyword evidence="6 9" id="KW-0804">Transcription</keyword>
<protein>
    <recommendedName>
        <fullName evidence="9">Dof zinc finger protein</fullName>
    </recommendedName>
</protein>
<keyword evidence="2 8" id="KW-0863">Zinc-finger</keyword>
<proteinExistence type="predicted"/>
<dbReference type="InterPro" id="IPR045174">
    <property type="entry name" value="Dof"/>
</dbReference>
<dbReference type="Proteomes" id="UP000811609">
    <property type="component" value="Chromosome 13"/>
</dbReference>
<keyword evidence="7 8" id="KW-0539">Nucleus</keyword>
<dbReference type="PROSITE" id="PS01361">
    <property type="entry name" value="ZF_DOF_1"/>
    <property type="match status" value="1"/>
</dbReference>
<dbReference type="AlphaFoldDB" id="A0A8T1NI00"/>
<dbReference type="EMBL" id="CM031821">
    <property type="protein sequence ID" value="KAG6631496.1"/>
    <property type="molecule type" value="Genomic_DNA"/>
</dbReference>
<evidence type="ECO:0000256" key="9">
    <source>
        <dbReference type="RuleBase" id="RU369094"/>
    </source>
</evidence>
<evidence type="ECO:0000256" key="3">
    <source>
        <dbReference type="ARBA" id="ARBA00022833"/>
    </source>
</evidence>
<dbReference type="Pfam" id="PF02701">
    <property type="entry name" value="Zn_ribbon_Dof"/>
    <property type="match status" value="1"/>
</dbReference>
<dbReference type="PROSITE" id="PS50884">
    <property type="entry name" value="ZF_DOF_2"/>
    <property type="match status" value="1"/>
</dbReference>
<comment type="function">
    <text evidence="9">Transcription factor that binds specifically to a 5'-AA[AG]G-3' consensus core sequence.</text>
</comment>
<keyword evidence="13" id="KW-1185">Reference proteome</keyword>
<evidence type="ECO:0000256" key="2">
    <source>
        <dbReference type="ARBA" id="ARBA00022771"/>
    </source>
</evidence>
<keyword evidence="5 8" id="KW-0238">DNA-binding</keyword>
<reference evidence="12" key="1">
    <citation type="submission" date="2020-12" db="EMBL/GenBank/DDBJ databases">
        <title>WGS assembly of Carya illinoinensis cv. Pawnee.</title>
        <authorList>
            <person name="Platts A."/>
            <person name="Shu S."/>
            <person name="Wright S."/>
            <person name="Barry K."/>
            <person name="Edger P."/>
            <person name="Pires J.C."/>
            <person name="Schmutz J."/>
        </authorList>
    </citation>
    <scope>NUCLEOTIDE SEQUENCE</scope>
    <source>
        <tissue evidence="12">Leaf</tissue>
    </source>
</reference>
<feature type="compositionally biased region" description="Low complexity" evidence="10">
    <location>
        <begin position="149"/>
        <end position="158"/>
    </location>
</feature>
<dbReference type="GO" id="GO:0008270">
    <property type="term" value="F:zinc ion binding"/>
    <property type="evidence" value="ECO:0007669"/>
    <property type="project" value="UniProtKB-KW"/>
</dbReference>
<evidence type="ECO:0000256" key="4">
    <source>
        <dbReference type="ARBA" id="ARBA00023015"/>
    </source>
</evidence>
<feature type="region of interest" description="Disordered" evidence="10">
    <location>
        <begin position="120"/>
        <end position="158"/>
    </location>
</feature>
<evidence type="ECO:0000256" key="5">
    <source>
        <dbReference type="ARBA" id="ARBA00023125"/>
    </source>
</evidence>
<evidence type="ECO:0000256" key="1">
    <source>
        <dbReference type="ARBA" id="ARBA00022723"/>
    </source>
</evidence>
<dbReference type="OrthoDB" id="1927254at2759"/>
<evidence type="ECO:0000259" key="11">
    <source>
        <dbReference type="PROSITE" id="PS50884"/>
    </source>
</evidence>